<feature type="signal peptide" evidence="2">
    <location>
        <begin position="1"/>
        <end position="23"/>
    </location>
</feature>
<accession>A0A2S6FW02</accession>
<dbReference type="PANTHER" id="PTHR35936:SF17">
    <property type="entry name" value="ARGININE-BINDING EXTRACELLULAR PROTEIN ARTP"/>
    <property type="match status" value="1"/>
</dbReference>
<dbReference type="PANTHER" id="PTHR35936">
    <property type="entry name" value="MEMBRANE-BOUND LYTIC MUREIN TRANSGLYCOSYLASE F"/>
    <property type="match status" value="1"/>
</dbReference>
<proteinExistence type="predicted"/>
<sequence length="273" mass="29907">MKKTVLKTILSVAIIGVMGFSLSACGKKDNNTNQSHLDKVKSSGKLVLGTSADYPPYEFHKNIDGKDTIVGFDIAIAEEIAKDLGVTLEVKDMDFDGLLAALNTGSVDMVMAGMTPDDTRRKKADFSNIYYNALQDIIIRTEDKDKFNSLEDFNGKKIGVQKGSLQEKMANNQLKNSEIKGLGKVTDLVLELKNNKVDGIVVEKPVAEAYIKRNSAMTLSTPKLEEEGEGGSAIALSKDSGEFLETINNTLDRLAKDNLIEGFVVKYNELMEE</sequence>
<dbReference type="AlphaFoldDB" id="A0A2S6FW02"/>
<dbReference type="Gene3D" id="3.40.190.10">
    <property type="entry name" value="Periplasmic binding protein-like II"/>
    <property type="match status" value="2"/>
</dbReference>
<dbReference type="STRING" id="37659.GCA_000703125_01348"/>
<feature type="domain" description="Solute-binding protein family 3/N-terminal" evidence="3">
    <location>
        <begin position="45"/>
        <end position="266"/>
    </location>
</feature>
<gene>
    <name evidence="4" type="ORF">BD821_1149</name>
</gene>
<keyword evidence="1 2" id="KW-0732">Signal</keyword>
<evidence type="ECO:0000313" key="5">
    <source>
        <dbReference type="Proteomes" id="UP000239863"/>
    </source>
</evidence>
<evidence type="ECO:0000259" key="3">
    <source>
        <dbReference type="SMART" id="SM00062"/>
    </source>
</evidence>
<dbReference type="Pfam" id="PF00497">
    <property type="entry name" value="SBP_bac_3"/>
    <property type="match status" value="1"/>
</dbReference>
<evidence type="ECO:0000313" key="4">
    <source>
        <dbReference type="EMBL" id="PPK46970.1"/>
    </source>
</evidence>
<evidence type="ECO:0000256" key="2">
    <source>
        <dbReference type="SAM" id="SignalP"/>
    </source>
</evidence>
<dbReference type="OrthoDB" id="9774451at2"/>
<dbReference type="SMART" id="SM00062">
    <property type="entry name" value="PBPb"/>
    <property type="match status" value="1"/>
</dbReference>
<evidence type="ECO:0000256" key="1">
    <source>
        <dbReference type="ARBA" id="ARBA00022729"/>
    </source>
</evidence>
<comment type="caution">
    <text evidence="4">The sequence shown here is derived from an EMBL/GenBank/DDBJ whole genome shotgun (WGS) entry which is preliminary data.</text>
</comment>
<reference evidence="4 5" key="1">
    <citation type="submission" date="2018-02" db="EMBL/GenBank/DDBJ databases">
        <title>Genomic Encyclopedia of Archaeal and Bacterial Type Strains, Phase II (KMG-II): from individual species to whole genera.</title>
        <authorList>
            <person name="Goeker M."/>
        </authorList>
    </citation>
    <scope>NUCLEOTIDE SEQUENCE [LARGE SCALE GENOMIC DNA]</scope>
    <source>
        <strain evidence="4 5">DSM 15099</strain>
    </source>
</reference>
<name>A0A2S6FW02_9CLOT</name>
<dbReference type="EMBL" id="PTIS01000014">
    <property type="protein sequence ID" value="PPK46970.1"/>
    <property type="molecule type" value="Genomic_DNA"/>
</dbReference>
<protein>
    <submittedName>
        <fullName evidence="4">Amino acid ABC transporter substrate-binding protein (PAAT family)</fullName>
    </submittedName>
</protein>
<dbReference type="RefSeq" id="WP_104410312.1">
    <property type="nucleotide sequence ID" value="NZ_PTIS01000014.1"/>
</dbReference>
<dbReference type="PROSITE" id="PS51257">
    <property type="entry name" value="PROKAR_LIPOPROTEIN"/>
    <property type="match status" value="1"/>
</dbReference>
<feature type="chain" id="PRO_5015652135" evidence="2">
    <location>
        <begin position="24"/>
        <end position="273"/>
    </location>
</feature>
<dbReference type="InterPro" id="IPR001638">
    <property type="entry name" value="Solute-binding_3/MltF_N"/>
</dbReference>
<dbReference type="Proteomes" id="UP000239863">
    <property type="component" value="Unassembled WGS sequence"/>
</dbReference>
<dbReference type="SUPFAM" id="SSF53850">
    <property type="entry name" value="Periplasmic binding protein-like II"/>
    <property type="match status" value="1"/>
</dbReference>
<organism evidence="4 5">
    <name type="scientific">Clostridium algidicarnis DSM 15099</name>
    <dbReference type="NCBI Taxonomy" id="1121295"/>
    <lineage>
        <taxon>Bacteria</taxon>
        <taxon>Bacillati</taxon>
        <taxon>Bacillota</taxon>
        <taxon>Clostridia</taxon>
        <taxon>Eubacteriales</taxon>
        <taxon>Clostridiaceae</taxon>
        <taxon>Clostridium</taxon>
    </lineage>
</organism>